<organism evidence="1 2">
    <name type="scientific">Meloidogyne graminicola</name>
    <dbReference type="NCBI Taxonomy" id="189291"/>
    <lineage>
        <taxon>Eukaryota</taxon>
        <taxon>Metazoa</taxon>
        <taxon>Ecdysozoa</taxon>
        <taxon>Nematoda</taxon>
        <taxon>Chromadorea</taxon>
        <taxon>Rhabditida</taxon>
        <taxon>Tylenchina</taxon>
        <taxon>Tylenchomorpha</taxon>
        <taxon>Tylenchoidea</taxon>
        <taxon>Meloidogynidae</taxon>
        <taxon>Meloidogyninae</taxon>
        <taxon>Meloidogyne</taxon>
    </lineage>
</organism>
<proteinExistence type="predicted"/>
<gene>
    <name evidence="1" type="ORF">Mgra_00002547</name>
</gene>
<evidence type="ECO:0000313" key="2">
    <source>
        <dbReference type="Proteomes" id="UP000605970"/>
    </source>
</evidence>
<protein>
    <submittedName>
        <fullName evidence="1">Uncharacterized protein</fullName>
    </submittedName>
</protein>
<dbReference type="AlphaFoldDB" id="A0A8S9ZY50"/>
<dbReference type="OrthoDB" id="5899152at2759"/>
<evidence type="ECO:0000313" key="1">
    <source>
        <dbReference type="EMBL" id="KAF7638095.1"/>
    </source>
</evidence>
<dbReference type="EMBL" id="JABEBT010000015">
    <property type="protein sequence ID" value="KAF7638095.1"/>
    <property type="molecule type" value="Genomic_DNA"/>
</dbReference>
<comment type="caution">
    <text evidence="1">The sequence shown here is derived from an EMBL/GenBank/DDBJ whole genome shotgun (WGS) entry which is preliminary data.</text>
</comment>
<keyword evidence="2" id="KW-1185">Reference proteome</keyword>
<accession>A0A8S9ZY50</accession>
<name>A0A8S9ZY50_9BILA</name>
<dbReference type="Proteomes" id="UP000605970">
    <property type="component" value="Unassembled WGS sequence"/>
</dbReference>
<reference evidence="1" key="1">
    <citation type="journal article" date="2020" name="Ecol. Evol.">
        <title>Genome structure and content of the rice root-knot nematode (Meloidogyne graminicola).</title>
        <authorList>
            <person name="Phan N.T."/>
            <person name="Danchin E.G.J."/>
            <person name="Klopp C."/>
            <person name="Perfus-Barbeoch L."/>
            <person name="Kozlowski D.K."/>
            <person name="Koutsovoulos G.D."/>
            <person name="Lopez-Roques C."/>
            <person name="Bouchez O."/>
            <person name="Zahm M."/>
            <person name="Besnard G."/>
            <person name="Bellafiore S."/>
        </authorList>
    </citation>
    <scope>NUCLEOTIDE SEQUENCE</scope>
    <source>
        <strain evidence="1">VN-18</strain>
    </source>
</reference>
<sequence>MNSEEAANRVIEKFNESKFDGFEHLHASFVPNTLIYGNSTEANNVKGNVSDDPWGRPIDGSWEAKGFNSSWDEDNHHHEAIKEDSFEYSQNGWFEEGNEIIEEEDNFIKNDNGGWGEFINQSNIEQQRYVNEGILVNKYENGQQQNNLFTGRDNGIYRGGNEGGRVYFEMSGINFSDMMAHIKFGISH</sequence>